<sequence length="191" mass="20009">MKNIALTLIFLVAIAAAGYAGDITVTRSVPQITALNQEFTVLLQANAEAGDPSGIIISETIPQEWGIISAESACNINEAKRLVKCVLYGENIDKILHYNLKAPAKAPEKAAAISGEWKTLSDSGAITGGMLMITPPQAAPPAAKDTQEAAPQEKPPAQDNTLLMALAAVIILLLAAIALQVSKGKKGEKKK</sequence>
<evidence type="ECO:0000313" key="4">
    <source>
        <dbReference type="Proteomes" id="UP000565078"/>
    </source>
</evidence>
<evidence type="ECO:0000256" key="1">
    <source>
        <dbReference type="SAM" id="MobiDB-lite"/>
    </source>
</evidence>
<organism evidence="3 4">
    <name type="scientific">Candidatus Iainarchaeum sp</name>
    <dbReference type="NCBI Taxonomy" id="3101447"/>
    <lineage>
        <taxon>Archaea</taxon>
        <taxon>Candidatus Iainarchaeota</taxon>
        <taxon>Candidatus Iainarchaeia</taxon>
        <taxon>Candidatus Iainarchaeales</taxon>
        <taxon>Candidatus Iainarchaeaceae</taxon>
        <taxon>Candidatus Iainarchaeum</taxon>
    </lineage>
</organism>
<keyword evidence="2" id="KW-0472">Membrane</keyword>
<evidence type="ECO:0008006" key="5">
    <source>
        <dbReference type="Google" id="ProtNLM"/>
    </source>
</evidence>
<accession>A0A7J4J1X8</accession>
<dbReference type="EMBL" id="DUGC01000116">
    <property type="protein sequence ID" value="HIH10479.1"/>
    <property type="molecule type" value="Genomic_DNA"/>
</dbReference>
<feature type="region of interest" description="Disordered" evidence="1">
    <location>
        <begin position="136"/>
        <end position="155"/>
    </location>
</feature>
<keyword evidence="2" id="KW-1133">Transmembrane helix</keyword>
<comment type="caution">
    <text evidence="3">The sequence shown here is derived from an EMBL/GenBank/DDBJ whole genome shotgun (WGS) entry which is preliminary data.</text>
</comment>
<name>A0A7J4J1X8_9ARCH</name>
<dbReference type="AlphaFoldDB" id="A0A7J4J1X8"/>
<proteinExistence type="predicted"/>
<dbReference type="Proteomes" id="UP000565078">
    <property type="component" value="Unassembled WGS sequence"/>
</dbReference>
<evidence type="ECO:0000256" key="2">
    <source>
        <dbReference type="SAM" id="Phobius"/>
    </source>
</evidence>
<reference evidence="4" key="1">
    <citation type="journal article" date="2020" name="bioRxiv">
        <title>A rank-normalized archaeal taxonomy based on genome phylogeny resolves widespread incomplete and uneven classifications.</title>
        <authorList>
            <person name="Rinke C."/>
            <person name="Chuvochina M."/>
            <person name="Mussig A.J."/>
            <person name="Chaumeil P.-A."/>
            <person name="Waite D.W."/>
            <person name="Whitman W.B."/>
            <person name="Parks D.H."/>
            <person name="Hugenholtz P."/>
        </authorList>
    </citation>
    <scope>NUCLEOTIDE SEQUENCE [LARGE SCALE GENOMIC DNA]</scope>
</reference>
<gene>
    <name evidence="3" type="ORF">HA254_07485</name>
</gene>
<protein>
    <recommendedName>
        <fullName evidence="5">PGF-pre-PGF domain-containing protein</fullName>
    </recommendedName>
</protein>
<evidence type="ECO:0000313" key="3">
    <source>
        <dbReference type="EMBL" id="HIH10479.1"/>
    </source>
</evidence>
<keyword evidence="2" id="KW-0812">Transmembrane</keyword>
<feature type="transmembrane region" description="Helical" evidence="2">
    <location>
        <begin position="162"/>
        <end position="181"/>
    </location>
</feature>